<keyword evidence="8" id="KW-0479">Metal-binding</keyword>
<evidence type="ECO:0000256" key="8">
    <source>
        <dbReference type="ARBA" id="ARBA00022723"/>
    </source>
</evidence>
<dbReference type="InterPro" id="IPR047558">
    <property type="entry name" value="BRcat_RBR_HOIL1"/>
</dbReference>
<dbReference type="CDD" id="cd16633">
    <property type="entry name" value="mRING-HC-C3HC3D_RBR_HOIL1"/>
    <property type="match status" value="1"/>
</dbReference>
<dbReference type="InterPro" id="IPR029071">
    <property type="entry name" value="Ubiquitin-like_domsf"/>
</dbReference>
<evidence type="ECO:0000256" key="9">
    <source>
        <dbReference type="ARBA" id="ARBA00022737"/>
    </source>
</evidence>
<feature type="domain" description="RanBP2-type" evidence="16">
    <location>
        <begin position="382"/>
        <end position="411"/>
    </location>
</feature>
<dbReference type="InterPro" id="IPR047559">
    <property type="entry name" value="HOIL1_RBR_mRING-HC-C3HC3D"/>
</dbReference>
<dbReference type="PROSITE" id="PS00518">
    <property type="entry name" value="ZF_RING_1"/>
    <property type="match status" value="1"/>
</dbReference>
<dbReference type="GeneTree" id="ENSGT00940000161574"/>
<evidence type="ECO:0000313" key="18">
    <source>
        <dbReference type="Ensembl" id="ENSACCP00020004765.1"/>
    </source>
</evidence>
<dbReference type="FunFam" id="2.30.30.380:FF:000007">
    <property type="entry name" value="RanBP-type and C3HC4-type zinc finger-containing protein 1"/>
    <property type="match status" value="1"/>
</dbReference>
<dbReference type="Pfam" id="PF16764">
    <property type="entry name" value="Sharpin_PH"/>
    <property type="match status" value="1"/>
</dbReference>
<dbReference type="SUPFAM" id="SSF90209">
    <property type="entry name" value="Ran binding protein zinc finger-like"/>
    <property type="match status" value="1"/>
</dbReference>
<dbReference type="UniPathway" id="UPA00143"/>
<dbReference type="KEGG" id="achc:115340166"/>
<evidence type="ECO:0000256" key="11">
    <source>
        <dbReference type="ARBA" id="ARBA00022786"/>
    </source>
</evidence>
<dbReference type="GeneID" id="115340166"/>
<dbReference type="InParanoid" id="A0A663DY04"/>
<dbReference type="InterPro" id="IPR036443">
    <property type="entry name" value="Znf_RanBP2_sf"/>
</dbReference>
<evidence type="ECO:0000259" key="17">
    <source>
        <dbReference type="PROSITE" id="PS51873"/>
    </source>
</evidence>
<evidence type="ECO:0000256" key="6">
    <source>
        <dbReference type="ARBA" id="ARBA00022553"/>
    </source>
</evidence>
<dbReference type="GO" id="GO:0097039">
    <property type="term" value="P:protein linear polyubiquitination"/>
    <property type="evidence" value="ECO:0007669"/>
    <property type="project" value="TreeGrafter"/>
</dbReference>
<organism evidence="18 19">
    <name type="scientific">Aquila chrysaetos chrysaetos</name>
    <dbReference type="NCBI Taxonomy" id="223781"/>
    <lineage>
        <taxon>Eukaryota</taxon>
        <taxon>Metazoa</taxon>
        <taxon>Chordata</taxon>
        <taxon>Craniata</taxon>
        <taxon>Vertebrata</taxon>
        <taxon>Euteleostomi</taxon>
        <taxon>Archelosauria</taxon>
        <taxon>Archosauria</taxon>
        <taxon>Dinosauria</taxon>
        <taxon>Saurischia</taxon>
        <taxon>Theropoda</taxon>
        <taxon>Coelurosauria</taxon>
        <taxon>Aves</taxon>
        <taxon>Neognathae</taxon>
        <taxon>Neoaves</taxon>
        <taxon>Telluraves</taxon>
        <taxon>Accipitrimorphae</taxon>
        <taxon>Accipitriformes</taxon>
        <taxon>Accipitridae</taxon>
        <taxon>Accipitrinae</taxon>
        <taxon>Aquila</taxon>
    </lineage>
</organism>
<dbReference type="PROSITE" id="PS51873">
    <property type="entry name" value="TRIAD"/>
    <property type="match status" value="1"/>
</dbReference>
<dbReference type="InterPro" id="IPR017907">
    <property type="entry name" value="Znf_RING_CS"/>
</dbReference>
<sequence length="699" mass="77527">MALPGAPAPAPAAAPVPPPPPTVLMAVRAGLARPSRLPPLPAAAALRLQLSVEPAAGGQRRFRLGLRHPEAAGGANVAEYDLKDISYKVRSPTCHELTVLGSSDEPMVFNFEEEREAQKWWTIVSSSLREVQKASDSTLASQASSLPAAAGGVSADQDPEAALSLELSEKEDLALHLAQAIEYGDEEVASQCAVALARQQATLSILLKESNYPTDDISMKVGVEDATSSASITIRVRAHTTIATLKQQVFQDYGFHPLVQRWIIGQCLCVDERTVSSYGIRKDGDTAFLYLLSAKMAELTEQRYEEDQAQVMLSSTSSLTDAAGERRKYNTLPNMSPKKGWGNEAGRKMDIGEISQHLDTLQIGDLFSAQPKPAATSLPSPVPAGWSCPKCTFINKPTRPGCEMCSTDRPEDYVVPGSYKPDETELWRMQQEQEGILQYQQALEAERLKNFQQLLQLEEEVLVPNREVLECRICYQRVAPGEGVLLRECLHNFCRECLRQVINYSEEPEVACPFRDDSYACSSHLQEREIRALVSPEEYRRFLERSLVLAERRSQNSFHCKTTDCRGWCIYEDSVNEFRCPICQALNCLLCKAIHEGKNCRQYQDDLQVQAQNDSAARQTNDMLQTLVQIGEAMHCPTCLIIVQKKDGCDWIRCTVCQTEICWVTKGPRWGPGGPGDTSGGCRCNVNGQRCHPRCQNCH</sequence>
<dbReference type="GO" id="GO:0043161">
    <property type="term" value="P:proteasome-mediated ubiquitin-dependent protein catabolic process"/>
    <property type="evidence" value="ECO:0007669"/>
    <property type="project" value="TreeGrafter"/>
</dbReference>
<evidence type="ECO:0000256" key="10">
    <source>
        <dbReference type="ARBA" id="ARBA00022771"/>
    </source>
</evidence>
<dbReference type="Gene3D" id="2.30.30.380">
    <property type="entry name" value="Zn-finger domain of Sec23/24"/>
    <property type="match status" value="1"/>
</dbReference>
<evidence type="ECO:0000256" key="5">
    <source>
        <dbReference type="ARBA" id="ARBA00017887"/>
    </source>
</evidence>
<dbReference type="GO" id="GO:0008270">
    <property type="term" value="F:zinc ion binding"/>
    <property type="evidence" value="ECO:0007669"/>
    <property type="project" value="UniProtKB-KW"/>
</dbReference>
<dbReference type="InterPro" id="IPR044066">
    <property type="entry name" value="TRIAD_supradom"/>
</dbReference>
<dbReference type="InterPro" id="IPR031912">
    <property type="entry name" value="Sharpin_PH"/>
</dbReference>
<evidence type="ECO:0000256" key="13">
    <source>
        <dbReference type="PROSITE-ProRule" id="PRU00322"/>
    </source>
</evidence>
<dbReference type="InterPro" id="IPR000626">
    <property type="entry name" value="Ubiquitin-like_dom"/>
</dbReference>
<evidence type="ECO:0000259" key="15">
    <source>
        <dbReference type="PROSITE" id="PS50089"/>
    </source>
</evidence>
<dbReference type="CDD" id="cd01799">
    <property type="entry name" value="Ubl_HOIL1"/>
    <property type="match status" value="1"/>
</dbReference>
<proteinExistence type="inferred from homology"/>
<evidence type="ECO:0000256" key="12">
    <source>
        <dbReference type="ARBA" id="ARBA00022833"/>
    </source>
</evidence>
<dbReference type="GO" id="GO:0043123">
    <property type="term" value="P:positive regulation of canonical NF-kappaB signal transduction"/>
    <property type="evidence" value="ECO:0007669"/>
    <property type="project" value="TreeGrafter"/>
</dbReference>
<keyword evidence="7" id="KW-0808">Transferase</keyword>
<dbReference type="Pfam" id="PF25393">
    <property type="entry name" value="LTM"/>
    <property type="match status" value="1"/>
</dbReference>
<keyword evidence="19" id="KW-1185">Reference proteome</keyword>
<dbReference type="AlphaFoldDB" id="A0A663DY04"/>
<dbReference type="Gene3D" id="2.30.29.30">
    <property type="entry name" value="Pleckstrin-homology domain (PH domain)/Phosphotyrosine-binding domain (PTB)"/>
    <property type="match status" value="1"/>
</dbReference>
<dbReference type="PROSITE" id="PS50053">
    <property type="entry name" value="UBIQUITIN_2"/>
    <property type="match status" value="1"/>
</dbReference>
<dbReference type="Pfam" id="PF13639">
    <property type="entry name" value="zf-RING_2"/>
    <property type="match status" value="1"/>
</dbReference>
<keyword evidence="10 13" id="KW-0863">Zinc-finger</keyword>
<reference evidence="18" key="2">
    <citation type="submission" date="2025-09" db="UniProtKB">
        <authorList>
            <consortium name="Ensembl"/>
        </authorList>
    </citation>
    <scope>IDENTIFICATION</scope>
</reference>
<dbReference type="RefSeq" id="XP_029867169.1">
    <property type="nucleotide sequence ID" value="XM_030011309.2"/>
</dbReference>
<gene>
    <name evidence="18" type="primary">SHARPIN</name>
</gene>
<keyword evidence="6" id="KW-0597">Phosphoprotein</keyword>
<dbReference type="PANTHER" id="PTHR22770:SF45">
    <property type="entry name" value="RANBP-TYPE AND C3HC4-TYPE ZINC FINGER-CONTAINING PROTEIN 1"/>
    <property type="match status" value="1"/>
</dbReference>
<dbReference type="FunFam" id="3.10.20.90:FF:000130">
    <property type="entry name" value="SHANK-associated RH domain interactor"/>
    <property type="match status" value="1"/>
</dbReference>
<evidence type="ECO:0000259" key="16">
    <source>
        <dbReference type="PROSITE" id="PS50199"/>
    </source>
</evidence>
<keyword evidence="9" id="KW-0677">Repeat</keyword>
<keyword evidence="11" id="KW-0833">Ubl conjugation pathway</keyword>
<evidence type="ECO:0000256" key="4">
    <source>
        <dbReference type="ARBA" id="ARBA00012251"/>
    </source>
</evidence>
<dbReference type="CDD" id="cd20358">
    <property type="entry name" value="Rcat_RBR_HOIL1"/>
    <property type="match status" value="1"/>
</dbReference>
<dbReference type="InterPro" id="IPR013083">
    <property type="entry name" value="Znf_RING/FYVE/PHD"/>
</dbReference>
<dbReference type="InterPro" id="IPR001841">
    <property type="entry name" value="Znf_RING"/>
</dbReference>
<dbReference type="Gene3D" id="3.10.20.90">
    <property type="entry name" value="Phosphatidylinositol 3-kinase Catalytic Subunit, Chain A, domain 1"/>
    <property type="match status" value="1"/>
</dbReference>
<dbReference type="SUPFAM" id="SSF54236">
    <property type="entry name" value="Ubiquitin-like"/>
    <property type="match status" value="1"/>
</dbReference>
<dbReference type="EC" id="2.3.2.31" evidence="4"/>
<dbReference type="InterPro" id="IPR057468">
    <property type="entry name" value="HOIL-1/Sharpin_LTM"/>
</dbReference>
<dbReference type="GO" id="GO:0043130">
    <property type="term" value="F:ubiquitin binding"/>
    <property type="evidence" value="ECO:0007669"/>
    <property type="project" value="TreeGrafter"/>
</dbReference>
<dbReference type="PANTHER" id="PTHR22770">
    <property type="entry name" value="UBIQUITIN CONJUGATING ENZYME 7 INTERACTING PROTEIN-RELATED"/>
    <property type="match status" value="1"/>
</dbReference>
<dbReference type="PROSITE" id="PS50089">
    <property type="entry name" value="ZF_RING_2"/>
    <property type="match status" value="1"/>
</dbReference>
<protein>
    <recommendedName>
        <fullName evidence="5">RanBP-type and C3HC4-type zinc finger-containing protein 1</fullName>
        <ecNumber evidence="4">2.3.2.31</ecNumber>
    </recommendedName>
</protein>
<dbReference type="PROSITE" id="PS01358">
    <property type="entry name" value="ZF_RANBP2_1"/>
    <property type="match status" value="1"/>
</dbReference>
<feature type="domain" description="Ubiquitin-like" evidence="14">
    <location>
        <begin position="219"/>
        <end position="282"/>
    </location>
</feature>
<dbReference type="InterPro" id="IPR047557">
    <property type="entry name" value="Rcat_RBR_HOIL1"/>
</dbReference>
<dbReference type="Gene3D" id="3.30.40.10">
    <property type="entry name" value="Zinc/RING finger domain, C3HC4 (zinc finger)"/>
    <property type="match status" value="1"/>
</dbReference>
<evidence type="ECO:0000256" key="2">
    <source>
        <dbReference type="ARBA" id="ARBA00004906"/>
    </source>
</evidence>
<comment type="catalytic activity">
    <reaction evidence="1">
        <text>[E2 ubiquitin-conjugating enzyme]-S-ubiquitinyl-L-cysteine + [acceptor protein]-L-lysine = [E2 ubiquitin-conjugating enzyme]-L-cysteine + [acceptor protein]-N(6)-ubiquitinyl-L-lysine.</text>
        <dbReference type="EC" id="2.3.2.31"/>
    </reaction>
</comment>
<evidence type="ECO:0000256" key="1">
    <source>
        <dbReference type="ARBA" id="ARBA00001798"/>
    </source>
</evidence>
<dbReference type="InterPro" id="IPR001876">
    <property type="entry name" value="Znf_RanBP2"/>
</dbReference>
<dbReference type="FunFam" id="1.20.120.1750:FF:000012">
    <property type="entry name" value="ranBP-type and C3HC4-type zinc finger-containing protein 1 isoform X1"/>
    <property type="match status" value="1"/>
</dbReference>
<dbReference type="Pfam" id="PF00240">
    <property type="entry name" value="ubiquitin"/>
    <property type="match status" value="1"/>
</dbReference>
<evidence type="ECO:0000313" key="19">
    <source>
        <dbReference type="Proteomes" id="UP000472275"/>
    </source>
</evidence>
<evidence type="ECO:0000256" key="7">
    <source>
        <dbReference type="ARBA" id="ARBA00022679"/>
    </source>
</evidence>
<evidence type="ECO:0000256" key="3">
    <source>
        <dbReference type="ARBA" id="ARBA00008278"/>
    </source>
</evidence>
<dbReference type="InterPro" id="IPR011993">
    <property type="entry name" value="PH-like_dom_sf"/>
</dbReference>
<dbReference type="Ensembl" id="ENSACCT00020004969.1">
    <property type="protein sequence ID" value="ENSACCP00020004765.1"/>
    <property type="gene ID" value="ENSACCG00020003280.1"/>
</dbReference>
<dbReference type="GO" id="GO:0071797">
    <property type="term" value="C:LUBAC complex"/>
    <property type="evidence" value="ECO:0007669"/>
    <property type="project" value="TreeGrafter"/>
</dbReference>
<dbReference type="GO" id="GO:0009893">
    <property type="term" value="P:positive regulation of metabolic process"/>
    <property type="evidence" value="ECO:0007669"/>
    <property type="project" value="UniProtKB-ARBA"/>
</dbReference>
<evidence type="ECO:0000259" key="14">
    <source>
        <dbReference type="PROSITE" id="PS50053"/>
    </source>
</evidence>
<reference evidence="18" key="1">
    <citation type="submission" date="2025-08" db="UniProtKB">
        <authorList>
            <consortium name="Ensembl"/>
        </authorList>
    </citation>
    <scope>IDENTIFICATION</scope>
</reference>
<comment type="pathway">
    <text evidence="2">Protein modification; protein ubiquitination.</text>
</comment>
<feature type="domain" description="RING-type" evidence="17">
    <location>
        <begin position="467"/>
        <end position="695"/>
    </location>
</feature>
<dbReference type="FunFam" id="3.30.40.10:FF:000137">
    <property type="entry name" value="RanBP-type and C3HC4-type zinc finger-containing protein 1"/>
    <property type="match status" value="1"/>
</dbReference>
<dbReference type="InterPro" id="IPR051628">
    <property type="entry name" value="LUBAC_E3_Ligases"/>
</dbReference>
<name>A0A663DY04_AQUCH</name>
<dbReference type="CTD" id="81858"/>
<feature type="domain" description="RING-type" evidence="15">
    <location>
        <begin position="471"/>
        <end position="513"/>
    </location>
</feature>
<dbReference type="PROSITE" id="PS50199">
    <property type="entry name" value="ZF_RANBP2_2"/>
    <property type="match status" value="1"/>
</dbReference>
<comment type="similarity">
    <text evidence="3">Belongs to the RBR family.</text>
</comment>
<dbReference type="CDD" id="cd20345">
    <property type="entry name" value="BRcat_RBR_HOIL1"/>
    <property type="match status" value="1"/>
</dbReference>
<dbReference type="SMART" id="SM00547">
    <property type="entry name" value="ZnF_RBZ"/>
    <property type="match status" value="1"/>
</dbReference>
<dbReference type="Proteomes" id="UP000472275">
    <property type="component" value="Chromosome 4"/>
</dbReference>
<dbReference type="GO" id="GO:0061630">
    <property type="term" value="F:ubiquitin protein ligase activity"/>
    <property type="evidence" value="ECO:0007669"/>
    <property type="project" value="UniProtKB-EC"/>
</dbReference>
<keyword evidence="12" id="KW-0862">Zinc</keyword>
<accession>A0A663DY04</accession>
<dbReference type="SUPFAM" id="SSF57850">
    <property type="entry name" value="RING/U-box"/>
    <property type="match status" value="3"/>
</dbReference>
<dbReference type="Pfam" id="PF00641">
    <property type="entry name" value="Zn_ribbon_RanBP"/>
    <property type="match status" value="1"/>
</dbReference>